<evidence type="ECO:0000259" key="5">
    <source>
        <dbReference type="Pfam" id="PF02826"/>
    </source>
</evidence>
<dbReference type="SUPFAM" id="SSF51735">
    <property type="entry name" value="NAD(P)-binding Rossmann-fold domains"/>
    <property type="match status" value="1"/>
</dbReference>
<evidence type="ECO:0008006" key="8">
    <source>
        <dbReference type="Google" id="ProtNLM"/>
    </source>
</evidence>
<accession>A0ABR7NA51</accession>
<dbReference type="PANTHER" id="PTHR43026:SF1">
    <property type="entry name" value="2-HYDROXYACID DEHYDROGENASE HOMOLOG 1-RELATED"/>
    <property type="match status" value="1"/>
</dbReference>
<evidence type="ECO:0000256" key="3">
    <source>
        <dbReference type="RuleBase" id="RU003719"/>
    </source>
</evidence>
<dbReference type="InterPro" id="IPR036291">
    <property type="entry name" value="NAD(P)-bd_dom_sf"/>
</dbReference>
<organism evidence="6 7">
    <name type="scientific">Jingyaoa shaoxingensis</name>
    <dbReference type="NCBI Taxonomy" id="2763671"/>
    <lineage>
        <taxon>Bacteria</taxon>
        <taxon>Bacillati</taxon>
        <taxon>Bacillota</taxon>
        <taxon>Clostridia</taxon>
        <taxon>Lachnospirales</taxon>
        <taxon>Lachnospiraceae</taxon>
        <taxon>Jingyaoa</taxon>
    </lineage>
</organism>
<dbReference type="InterPro" id="IPR058205">
    <property type="entry name" value="D-LDH-like"/>
</dbReference>
<gene>
    <name evidence="6" type="ORF">H8716_09275</name>
</gene>
<sequence>MDNVEFLEGCEGVSVLGQVFIGRELLDAWKVKGIRYLSTRTIGYNHIDVKYAGKIGIRVSHASYDTNGVADPDALIEGIESEKIGALGLDVLEREEGIIHVDHRIDIISNQKMAYLRQFRNVTMTPHMAFYTEEAVKSMVETGILGLLDMQQNEKGKLEVV</sequence>
<dbReference type="SUPFAM" id="SSF52283">
    <property type="entry name" value="Formate/glycerate dehydrogenase catalytic domain-like"/>
    <property type="match status" value="1"/>
</dbReference>
<dbReference type="InterPro" id="IPR006139">
    <property type="entry name" value="D-isomer_2_OHA_DH_cat_dom"/>
</dbReference>
<dbReference type="Pfam" id="PF02826">
    <property type="entry name" value="2-Hacid_dh_C"/>
    <property type="match status" value="1"/>
</dbReference>
<evidence type="ECO:0000259" key="4">
    <source>
        <dbReference type="Pfam" id="PF00389"/>
    </source>
</evidence>
<feature type="domain" description="D-isomer specific 2-hydroxyacid dehydrogenase NAD-binding" evidence="5">
    <location>
        <begin position="68"/>
        <end position="129"/>
    </location>
</feature>
<comment type="similarity">
    <text evidence="1 3">Belongs to the D-isomer specific 2-hydroxyacid dehydrogenase family.</text>
</comment>
<keyword evidence="7" id="KW-1185">Reference proteome</keyword>
<dbReference type="EMBL" id="JACRSZ010000008">
    <property type="protein sequence ID" value="MBC8573273.1"/>
    <property type="molecule type" value="Genomic_DNA"/>
</dbReference>
<name>A0ABR7NA51_9FIRM</name>
<protein>
    <recommendedName>
        <fullName evidence="8">D-lactate dehydrogenase</fullName>
    </recommendedName>
</protein>
<evidence type="ECO:0000256" key="2">
    <source>
        <dbReference type="ARBA" id="ARBA00023027"/>
    </source>
</evidence>
<keyword evidence="3" id="KW-0560">Oxidoreductase</keyword>
<comment type="caution">
    <text evidence="6">The sequence shown here is derived from an EMBL/GenBank/DDBJ whole genome shotgun (WGS) entry which is preliminary data.</text>
</comment>
<dbReference type="Proteomes" id="UP000657421">
    <property type="component" value="Unassembled WGS sequence"/>
</dbReference>
<dbReference type="RefSeq" id="WP_249308384.1">
    <property type="nucleotide sequence ID" value="NZ_JACRSZ010000008.1"/>
</dbReference>
<dbReference type="Gene3D" id="3.40.50.720">
    <property type="entry name" value="NAD(P)-binding Rossmann-like Domain"/>
    <property type="match status" value="3"/>
</dbReference>
<proteinExistence type="inferred from homology"/>
<keyword evidence="2" id="KW-0520">NAD</keyword>
<dbReference type="PANTHER" id="PTHR43026">
    <property type="entry name" value="2-HYDROXYACID DEHYDROGENASE HOMOLOG 1-RELATED"/>
    <property type="match status" value="1"/>
</dbReference>
<reference evidence="6 7" key="1">
    <citation type="submission" date="2020-08" db="EMBL/GenBank/DDBJ databases">
        <title>Genome public.</title>
        <authorList>
            <person name="Liu C."/>
            <person name="Sun Q."/>
        </authorList>
    </citation>
    <scope>NUCLEOTIDE SEQUENCE [LARGE SCALE GENOMIC DNA]</scope>
    <source>
        <strain evidence="6 7">NSJ-46</strain>
    </source>
</reference>
<evidence type="ECO:0000313" key="7">
    <source>
        <dbReference type="Proteomes" id="UP000657421"/>
    </source>
</evidence>
<feature type="domain" description="D-isomer specific 2-hydroxyacid dehydrogenase catalytic" evidence="4">
    <location>
        <begin position="3"/>
        <end position="155"/>
    </location>
</feature>
<evidence type="ECO:0000313" key="6">
    <source>
        <dbReference type="EMBL" id="MBC8573273.1"/>
    </source>
</evidence>
<dbReference type="InterPro" id="IPR006140">
    <property type="entry name" value="D-isomer_DH_NAD-bd"/>
</dbReference>
<evidence type="ECO:0000256" key="1">
    <source>
        <dbReference type="ARBA" id="ARBA00005854"/>
    </source>
</evidence>
<dbReference type="Pfam" id="PF00389">
    <property type="entry name" value="2-Hacid_dh"/>
    <property type="match status" value="1"/>
</dbReference>